<dbReference type="CDD" id="cd11386">
    <property type="entry name" value="MCP_signal"/>
    <property type="match status" value="1"/>
</dbReference>
<dbReference type="CDD" id="cd00130">
    <property type="entry name" value="PAS"/>
    <property type="match status" value="1"/>
</dbReference>
<dbReference type="InterPro" id="IPR000014">
    <property type="entry name" value="PAS"/>
</dbReference>
<dbReference type="EMBL" id="FNKX01000003">
    <property type="protein sequence ID" value="SDR60104.1"/>
    <property type="molecule type" value="Genomic_DNA"/>
</dbReference>
<evidence type="ECO:0000256" key="5">
    <source>
        <dbReference type="SAM" id="Coils"/>
    </source>
</evidence>
<evidence type="ECO:0000259" key="9">
    <source>
        <dbReference type="PROSITE" id="PS50112"/>
    </source>
</evidence>
<keyword evidence="7" id="KW-0812">Transmembrane</keyword>
<dbReference type="GO" id="GO:0004888">
    <property type="term" value="F:transmembrane signaling receptor activity"/>
    <property type="evidence" value="ECO:0007669"/>
    <property type="project" value="InterPro"/>
</dbReference>
<feature type="domain" description="HAMP" evidence="10">
    <location>
        <begin position="215"/>
        <end position="267"/>
    </location>
</feature>
<feature type="region of interest" description="Disordered" evidence="6">
    <location>
        <begin position="535"/>
        <end position="557"/>
    </location>
</feature>
<dbReference type="PRINTS" id="PR00260">
    <property type="entry name" value="CHEMTRNSDUCR"/>
</dbReference>
<proteinExistence type="inferred from homology"/>
<keyword evidence="7" id="KW-1133">Transmembrane helix</keyword>
<dbReference type="InterPro" id="IPR004089">
    <property type="entry name" value="MCPsignal_dom"/>
</dbReference>
<dbReference type="RefSeq" id="WP_244145161.1">
    <property type="nucleotide sequence ID" value="NZ_FNKX01000003.1"/>
</dbReference>
<accession>A0A1H1KCT7</accession>
<dbReference type="Gene3D" id="1.10.287.950">
    <property type="entry name" value="Methyl-accepting chemotaxis protein"/>
    <property type="match status" value="1"/>
</dbReference>
<dbReference type="PANTHER" id="PTHR43531:SF14">
    <property type="entry name" value="METHYL-ACCEPTING CHEMOTAXIS PROTEIN I-RELATED"/>
    <property type="match status" value="1"/>
</dbReference>
<evidence type="ECO:0000313" key="11">
    <source>
        <dbReference type="EMBL" id="SDR60104.1"/>
    </source>
</evidence>
<evidence type="ECO:0000256" key="7">
    <source>
        <dbReference type="SAM" id="Phobius"/>
    </source>
</evidence>
<dbReference type="Pfam" id="PF00672">
    <property type="entry name" value="HAMP"/>
    <property type="match status" value="1"/>
</dbReference>
<evidence type="ECO:0000256" key="3">
    <source>
        <dbReference type="ARBA" id="ARBA00029447"/>
    </source>
</evidence>
<dbReference type="InterPro" id="IPR051310">
    <property type="entry name" value="MCP_chemotaxis"/>
</dbReference>
<feature type="transmembrane region" description="Helical" evidence="7">
    <location>
        <begin position="168"/>
        <end position="187"/>
    </location>
</feature>
<dbReference type="SUPFAM" id="SSF58104">
    <property type="entry name" value="Methyl-accepting chemotaxis protein (MCP) signaling domain"/>
    <property type="match status" value="1"/>
</dbReference>
<dbReference type="Proteomes" id="UP000199365">
    <property type="component" value="Unassembled WGS sequence"/>
</dbReference>
<dbReference type="GO" id="GO:0006935">
    <property type="term" value="P:chemotaxis"/>
    <property type="evidence" value="ECO:0007669"/>
    <property type="project" value="InterPro"/>
</dbReference>
<dbReference type="PROSITE" id="PS50885">
    <property type="entry name" value="HAMP"/>
    <property type="match status" value="1"/>
</dbReference>
<dbReference type="InterPro" id="IPR004090">
    <property type="entry name" value="Chemotax_Me-accpt_rcpt"/>
</dbReference>
<dbReference type="InterPro" id="IPR035965">
    <property type="entry name" value="PAS-like_dom_sf"/>
</dbReference>
<evidence type="ECO:0000256" key="6">
    <source>
        <dbReference type="SAM" id="MobiDB-lite"/>
    </source>
</evidence>
<feature type="domain" description="PAS" evidence="9">
    <location>
        <begin position="21"/>
        <end position="48"/>
    </location>
</feature>
<dbReference type="SUPFAM" id="SSF55785">
    <property type="entry name" value="PYP-like sensor domain (PAS domain)"/>
    <property type="match status" value="1"/>
</dbReference>
<feature type="domain" description="Methyl-accepting transducer" evidence="8">
    <location>
        <begin position="272"/>
        <end position="501"/>
    </location>
</feature>
<dbReference type="PROSITE" id="PS50111">
    <property type="entry name" value="CHEMOTAXIS_TRANSDUC_2"/>
    <property type="match status" value="1"/>
</dbReference>
<feature type="coiled-coil region" evidence="5">
    <location>
        <begin position="472"/>
        <end position="499"/>
    </location>
</feature>
<organism evidence="11 12">
    <name type="scientific">Paraburkholderia tuberum</name>
    <dbReference type="NCBI Taxonomy" id="157910"/>
    <lineage>
        <taxon>Bacteria</taxon>
        <taxon>Pseudomonadati</taxon>
        <taxon>Pseudomonadota</taxon>
        <taxon>Betaproteobacteria</taxon>
        <taxon>Burkholderiales</taxon>
        <taxon>Burkholderiaceae</taxon>
        <taxon>Paraburkholderia</taxon>
    </lineage>
</organism>
<feature type="transmembrane region" description="Helical" evidence="7">
    <location>
        <begin position="193"/>
        <end position="214"/>
    </location>
</feature>
<dbReference type="AlphaFoldDB" id="A0A1H1KCT7"/>
<keyword evidence="4" id="KW-0807">Transducer</keyword>
<reference evidence="12" key="1">
    <citation type="submission" date="2016-10" db="EMBL/GenBank/DDBJ databases">
        <authorList>
            <person name="Varghese N."/>
            <person name="Submissions S."/>
        </authorList>
    </citation>
    <scope>NUCLEOTIDE SEQUENCE [LARGE SCALE GENOMIC DNA]</scope>
    <source>
        <strain evidence="12">DUS833</strain>
    </source>
</reference>
<gene>
    <name evidence="11" type="ORF">SAMN05445850_7132</name>
</gene>
<evidence type="ECO:0000256" key="2">
    <source>
        <dbReference type="ARBA" id="ARBA00022481"/>
    </source>
</evidence>
<evidence type="ECO:0000313" key="12">
    <source>
        <dbReference type="Proteomes" id="UP000199365"/>
    </source>
</evidence>
<comment type="subcellular location">
    <subcellularLocation>
        <location evidence="1">Membrane</location>
    </subcellularLocation>
</comment>
<dbReference type="GO" id="GO:0005886">
    <property type="term" value="C:plasma membrane"/>
    <property type="evidence" value="ECO:0007669"/>
    <property type="project" value="TreeGrafter"/>
</dbReference>
<evidence type="ECO:0000256" key="1">
    <source>
        <dbReference type="ARBA" id="ARBA00004370"/>
    </source>
</evidence>
<keyword evidence="7" id="KW-0472">Membrane</keyword>
<dbReference type="InterPro" id="IPR003660">
    <property type="entry name" value="HAMP_dom"/>
</dbReference>
<dbReference type="GO" id="GO:0007165">
    <property type="term" value="P:signal transduction"/>
    <property type="evidence" value="ECO:0007669"/>
    <property type="project" value="UniProtKB-KW"/>
</dbReference>
<keyword evidence="5" id="KW-0175">Coiled coil</keyword>
<dbReference type="Pfam" id="PF08448">
    <property type="entry name" value="PAS_4"/>
    <property type="match status" value="1"/>
</dbReference>
<dbReference type="Gene3D" id="3.30.450.20">
    <property type="entry name" value="PAS domain"/>
    <property type="match status" value="1"/>
</dbReference>
<dbReference type="SMART" id="SM00304">
    <property type="entry name" value="HAMP"/>
    <property type="match status" value="1"/>
</dbReference>
<dbReference type="SMART" id="SM00283">
    <property type="entry name" value="MA"/>
    <property type="match status" value="1"/>
</dbReference>
<evidence type="ECO:0000256" key="4">
    <source>
        <dbReference type="PROSITE-ProRule" id="PRU00284"/>
    </source>
</evidence>
<protein>
    <submittedName>
        <fullName evidence="11">Methyl-accepting chemotaxis sensory transducer with Pas/Pac sensor</fullName>
    </submittedName>
</protein>
<dbReference type="PANTHER" id="PTHR43531">
    <property type="entry name" value="PROTEIN ICFG"/>
    <property type="match status" value="1"/>
</dbReference>
<dbReference type="PROSITE" id="PS50112">
    <property type="entry name" value="PAS"/>
    <property type="match status" value="1"/>
</dbReference>
<evidence type="ECO:0000259" key="10">
    <source>
        <dbReference type="PROSITE" id="PS50885"/>
    </source>
</evidence>
<dbReference type="NCBIfam" id="TIGR00229">
    <property type="entry name" value="sensory_box"/>
    <property type="match status" value="1"/>
</dbReference>
<keyword evidence="2" id="KW-0488">Methylation</keyword>
<dbReference type="InterPro" id="IPR013656">
    <property type="entry name" value="PAS_4"/>
</dbReference>
<evidence type="ECO:0000259" key="8">
    <source>
        <dbReference type="PROSITE" id="PS50111"/>
    </source>
</evidence>
<keyword evidence="12" id="KW-1185">Reference proteome</keyword>
<dbReference type="CDD" id="cd06225">
    <property type="entry name" value="HAMP"/>
    <property type="match status" value="1"/>
</dbReference>
<dbReference type="STRING" id="157910.SAMN05445850_7132"/>
<dbReference type="FunFam" id="1.10.287.950:FF:000001">
    <property type="entry name" value="Methyl-accepting chemotaxis sensory transducer"/>
    <property type="match status" value="1"/>
</dbReference>
<name>A0A1H1KCT7_9BURK</name>
<comment type="similarity">
    <text evidence="3">Belongs to the methyl-accepting chemotaxis (MCP) protein family.</text>
</comment>
<dbReference type="Pfam" id="PF00015">
    <property type="entry name" value="MCPsignal"/>
    <property type="match status" value="1"/>
</dbReference>
<sequence>MVGGPGNPMRASETLGSELMVICIDVQSRVVYANSAYQRVTGYTNQELQTMPPAERLKDVPLQVVVDFASALRSGKPWTGVVNVSCRNGVDYWSRMNASPLLSHGQHIGFLLVLEKASAEEISKTEAQYRVVRSGRQKFGWKQGRLARLSLLGRAISNIRALGLRRHVWGAVTALGLIETAALLALNGEVTSLSFWAALWGLLAATVAVGAYLLHAIVAPLREVVQFATEISAGDLSAEFGSPRSDEIGDVVRTLNRVSINMRATIMDVRDGVHAMQQATAGIASGTLDLSSRTETQAASLEQTAASMEEVNATVRNNAETARQASELAARTRDTAQAGGKVVGDVISTMKEITEASRRIGDIVSVIDGIAFQTNILALNAAVEAARAGEAGRSFAVVAGEVRVLAQRSAQAATEIKALIADSVGQIDEGARLVDSAGETIEDIVSQVEAMTDLVGQIATASFEQSAAIGQVSQAVEQLDDVTQENAALVQENTSAAERLNSQSDRLVETLCVFTLLRAETNALLLRSRAGGATTAPAPAKIATGRPAARQAEARAV</sequence>